<dbReference type="OrthoDB" id="9815497at2"/>
<evidence type="ECO:0000313" key="3">
    <source>
        <dbReference type="Proteomes" id="UP000032336"/>
    </source>
</evidence>
<keyword evidence="3" id="KW-1185">Reference proteome</keyword>
<dbReference type="Gene3D" id="3.40.50.720">
    <property type="entry name" value="NAD(P)-binding Rossmann-like Domain"/>
    <property type="match status" value="1"/>
</dbReference>
<accession>A0A0D8FY90</accession>
<dbReference type="PANTHER" id="PTHR30388">
    <property type="entry name" value="ALDEHYDE OXIDOREDUCTASE MOLYBDENUM COFACTOR ASSEMBLY PROTEIN"/>
    <property type="match status" value="1"/>
</dbReference>
<feature type="domain" description="XdhC Rossmann" evidence="1">
    <location>
        <begin position="178"/>
        <end position="297"/>
    </location>
</feature>
<dbReference type="RefSeq" id="WP_035391166.1">
    <property type="nucleotide sequence ID" value="NZ_JQKF01000039.1"/>
</dbReference>
<evidence type="ECO:0000313" key="2">
    <source>
        <dbReference type="EMBL" id="KJE78203.1"/>
    </source>
</evidence>
<dbReference type="eggNOG" id="COG1975">
    <property type="taxonomic scope" value="Bacteria"/>
</dbReference>
<dbReference type="InterPro" id="IPR052698">
    <property type="entry name" value="MoCofactor_Util/Proc"/>
</dbReference>
<organism evidence="2 3">
    <name type="scientific">Ferrimicrobium acidiphilum DSM 19497</name>
    <dbReference type="NCBI Taxonomy" id="1121877"/>
    <lineage>
        <taxon>Bacteria</taxon>
        <taxon>Bacillati</taxon>
        <taxon>Actinomycetota</taxon>
        <taxon>Acidimicrobiia</taxon>
        <taxon>Acidimicrobiales</taxon>
        <taxon>Acidimicrobiaceae</taxon>
        <taxon>Ferrimicrobium</taxon>
    </lineage>
</organism>
<dbReference type="PANTHER" id="PTHR30388:SF4">
    <property type="entry name" value="MOLYBDENUM COFACTOR INSERTION CHAPERONE PAOD"/>
    <property type="match status" value="1"/>
</dbReference>
<dbReference type="InterPro" id="IPR027051">
    <property type="entry name" value="XdhC_Rossmann_dom"/>
</dbReference>
<dbReference type="AlphaFoldDB" id="A0A0D8FY90"/>
<protein>
    <recommendedName>
        <fullName evidence="1">XdhC Rossmann domain-containing protein</fullName>
    </recommendedName>
</protein>
<name>A0A0D8FY90_9ACTN</name>
<reference evidence="2 3" key="1">
    <citation type="submission" date="2015-01" db="EMBL/GenBank/DDBJ databases">
        <title>Draft genome of the acidophilic iron oxidizer Ferrimicrobium acidiphilum strain T23.</title>
        <authorList>
            <person name="Poehlein A."/>
            <person name="Eisen S."/>
            <person name="Schloemann M."/>
            <person name="Johnson B.D."/>
            <person name="Daniel R."/>
            <person name="Muehling M."/>
        </authorList>
    </citation>
    <scope>NUCLEOTIDE SEQUENCE [LARGE SCALE GENOMIC DNA]</scope>
    <source>
        <strain evidence="2 3">T23</strain>
    </source>
</reference>
<dbReference type="GeneID" id="78371547"/>
<sequence>MNFEELSLLIEQQLDPSSMVARLFELNGFGGGDRSNDLMVVAGRQRYGSVLSPSLGSRLIAEGMTEEPNTLSLDIGDREAVASGLACGGSVRVMVHPWAWLPDIRPHVGARRPFALVTALDAQSRPIGIQVATIDLPGDGPGTQQAAELLARGRAGVSVLASEQLTLHIHCFIPSSRLVVIGGGVLAKALQIQGDLLGIEVTQLGQGEKPPLVGRSDGVVVLDHDHDHVTPVLHHILQDTEVSYVGSLGSRGTQEERRRRLLECNCVEHLGRVYGPAGLDIGSRSTAETSVAIIAEMISVLRGRSAASLRAVQGPING</sequence>
<dbReference type="Pfam" id="PF13478">
    <property type="entry name" value="XdhC_C"/>
    <property type="match status" value="1"/>
</dbReference>
<comment type="caution">
    <text evidence="2">The sequence shown here is derived from an EMBL/GenBank/DDBJ whole genome shotgun (WGS) entry which is preliminary data.</text>
</comment>
<proteinExistence type="predicted"/>
<gene>
    <name evidence="2" type="ORF">FEAC_01950</name>
</gene>
<dbReference type="Proteomes" id="UP000032336">
    <property type="component" value="Unassembled WGS sequence"/>
</dbReference>
<dbReference type="STRING" id="1121877.FEAC_01950"/>
<dbReference type="EMBL" id="JXUW01000001">
    <property type="protein sequence ID" value="KJE78203.1"/>
    <property type="molecule type" value="Genomic_DNA"/>
</dbReference>
<evidence type="ECO:0000259" key="1">
    <source>
        <dbReference type="Pfam" id="PF13478"/>
    </source>
</evidence>